<dbReference type="Pfam" id="PF00582">
    <property type="entry name" value="Usp"/>
    <property type="match status" value="1"/>
</dbReference>
<accession>A0ABT9DCF0</accession>
<name>A0ABT9DCF0_9CELL</name>
<protein>
    <submittedName>
        <fullName evidence="3">Universal stress protein</fullName>
    </submittedName>
</protein>
<organism evidence="3 4">
    <name type="scientific">Actinotalea lenta</name>
    <dbReference type="NCBI Taxonomy" id="3064654"/>
    <lineage>
        <taxon>Bacteria</taxon>
        <taxon>Bacillati</taxon>
        <taxon>Actinomycetota</taxon>
        <taxon>Actinomycetes</taxon>
        <taxon>Micrococcales</taxon>
        <taxon>Cellulomonadaceae</taxon>
        <taxon>Actinotalea</taxon>
    </lineage>
</organism>
<evidence type="ECO:0000313" key="3">
    <source>
        <dbReference type="EMBL" id="MDO8106976.1"/>
    </source>
</evidence>
<dbReference type="CDD" id="cd00293">
    <property type="entry name" value="USP-like"/>
    <property type="match status" value="1"/>
</dbReference>
<dbReference type="RefSeq" id="WP_304600613.1">
    <property type="nucleotide sequence ID" value="NZ_JAUQYO010000001.1"/>
</dbReference>
<dbReference type="SUPFAM" id="SSF52402">
    <property type="entry name" value="Adenine nucleotide alpha hydrolases-like"/>
    <property type="match status" value="1"/>
</dbReference>
<evidence type="ECO:0000259" key="2">
    <source>
        <dbReference type="Pfam" id="PF00582"/>
    </source>
</evidence>
<comment type="caution">
    <text evidence="3">The sequence shown here is derived from an EMBL/GenBank/DDBJ whole genome shotgun (WGS) entry which is preliminary data.</text>
</comment>
<comment type="similarity">
    <text evidence="1">Belongs to the universal stress protein A family.</text>
</comment>
<proteinExistence type="inferred from homology"/>
<dbReference type="InterPro" id="IPR006016">
    <property type="entry name" value="UspA"/>
</dbReference>
<feature type="domain" description="UspA" evidence="2">
    <location>
        <begin position="9"/>
        <end position="140"/>
    </location>
</feature>
<dbReference type="Gene3D" id="3.40.50.12370">
    <property type="match status" value="1"/>
</dbReference>
<dbReference type="PANTHER" id="PTHR46268">
    <property type="entry name" value="STRESS RESPONSE PROTEIN NHAX"/>
    <property type="match status" value="1"/>
</dbReference>
<keyword evidence="4" id="KW-1185">Reference proteome</keyword>
<gene>
    <name evidence="3" type="ORF">Q6348_07165</name>
</gene>
<evidence type="ECO:0000256" key="1">
    <source>
        <dbReference type="ARBA" id="ARBA00008791"/>
    </source>
</evidence>
<dbReference type="EMBL" id="JAUQYP010000001">
    <property type="protein sequence ID" value="MDO8106976.1"/>
    <property type="molecule type" value="Genomic_DNA"/>
</dbReference>
<dbReference type="Proteomes" id="UP001232536">
    <property type="component" value="Unassembled WGS sequence"/>
</dbReference>
<sequence length="151" mass="15295">MTTTPAGVVLVAVTDSEAAFAAAAVAVAYAGALHARLRAVTVLPADAAERSRPESAVLRDEAADAALRHVAALAERAGVDATGTTRHGGVAAQILAEASACGAELVVMARVARPGHALPTVGSQTLRVLEFATVPVLVVPTQVHRPGWHVS</sequence>
<evidence type="ECO:0000313" key="4">
    <source>
        <dbReference type="Proteomes" id="UP001232536"/>
    </source>
</evidence>
<dbReference type="PANTHER" id="PTHR46268:SF6">
    <property type="entry name" value="UNIVERSAL STRESS PROTEIN UP12"/>
    <property type="match status" value="1"/>
</dbReference>
<reference evidence="3 4" key="1">
    <citation type="submission" date="2023-07" db="EMBL/GenBank/DDBJ databases">
        <title>Description of novel actinomycetes strains, isolated from tidal flat sediment.</title>
        <authorList>
            <person name="Lu C."/>
        </authorList>
    </citation>
    <scope>NUCLEOTIDE SEQUENCE [LARGE SCALE GENOMIC DNA]</scope>
    <source>
        <strain evidence="3 4">SYSU T00b441</strain>
    </source>
</reference>